<dbReference type="GO" id="GO:0009055">
    <property type="term" value="F:electron transfer activity"/>
    <property type="evidence" value="ECO:0007669"/>
    <property type="project" value="InterPro"/>
</dbReference>
<dbReference type="EMBL" id="JAPDDP010000005">
    <property type="protein sequence ID" value="MDA0179499.1"/>
    <property type="molecule type" value="Genomic_DNA"/>
</dbReference>
<evidence type="ECO:0000313" key="6">
    <source>
        <dbReference type="Proteomes" id="UP001147653"/>
    </source>
</evidence>
<evidence type="ECO:0000256" key="2">
    <source>
        <dbReference type="ARBA" id="ARBA00023008"/>
    </source>
</evidence>
<keyword evidence="2" id="KW-0186">Copper</keyword>
<dbReference type="InterPro" id="IPR000923">
    <property type="entry name" value="BlueCu_1"/>
</dbReference>
<accession>A0A9X3N722</accession>
<name>A0A9X3N722_9ACTN</name>
<evidence type="ECO:0000313" key="5">
    <source>
        <dbReference type="EMBL" id="MDA0179499.1"/>
    </source>
</evidence>
<protein>
    <recommendedName>
        <fullName evidence="4">Blue (type 1) copper domain-containing protein</fullName>
    </recommendedName>
</protein>
<sequence length="57" mass="6152">MTRAPSGRHNVTPAKGGAGSRTTDKKGYTFTKRFTKAGTFTYVCTIHPSMKSTVKVS</sequence>
<organism evidence="5 6">
    <name type="scientific">Solirubrobacter phytolaccae</name>
    <dbReference type="NCBI Taxonomy" id="1404360"/>
    <lineage>
        <taxon>Bacteria</taxon>
        <taxon>Bacillati</taxon>
        <taxon>Actinomycetota</taxon>
        <taxon>Thermoleophilia</taxon>
        <taxon>Solirubrobacterales</taxon>
        <taxon>Solirubrobacteraceae</taxon>
        <taxon>Solirubrobacter</taxon>
    </lineage>
</organism>
<dbReference type="Gene3D" id="2.60.40.420">
    <property type="entry name" value="Cupredoxins - blue copper proteins"/>
    <property type="match status" value="1"/>
</dbReference>
<evidence type="ECO:0000259" key="4">
    <source>
        <dbReference type="Pfam" id="PF00127"/>
    </source>
</evidence>
<comment type="caution">
    <text evidence="5">The sequence shown here is derived from an EMBL/GenBank/DDBJ whole genome shotgun (WGS) entry which is preliminary data.</text>
</comment>
<dbReference type="GO" id="GO:0005507">
    <property type="term" value="F:copper ion binding"/>
    <property type="evidence" value="ECO:0007669"/>
    <property type="project" value="InterPro"/>
</dbReference>
<dbReference type="AlphaFoldDB" id="A0A9X3N722"/>
<keyword evidence="1" id="KW-0479">Metal-binding</keyword>
<feature type="region of interest" description="Disordered" evidence="3">
    <location>
        <begin position="1"/>
        <end position="25"/>
    </location>
</feature>
<reference evidence="5" key="1">
    <citation type="submission" date="2022-10" db="EMBL/GenBank/DDBJ databases">
        <title>The WGS of Solirubrobacter phytolaccae KCTC 29190.</title>
        <authorList>
            <person name="Jiang Z."/>
        </authorList>
    </citation>
    <scope>NUCLEOTIDE SEQUENCE</scope>
    <source>
        <strain evidence="5">KCTC 29190</strain>
    </source>
</reference>
<dbReference type="Pfam" id="PF00127">
    <property type="entry name" value="Copper-bind"/>
    <property type="match status" value="1"/>
</dbReference>
<evidence type="ECO:0000256" key="1">
    <source>
        <dbReference type="ARBA" id="ARBA00022723"/>
    </source>
</evidence>
<gene>
    <name evidence="5" type="ORF">OJ997_04260</name>
</gene>
<evidence type="ECO:0000256" key="3">
    <source>
        <dbReference type="SAM" id="MobiDB-lite"/>
    </source>
</evidence>
<keyword evidence="6" id="KW-1185">Reference proteome</keyword>
<dbReference type="Proteomes" id="UP001147653">
    <property type="component" value="Unassembled WGS sequence"/>
</dbReference>
<feature type="domain" description="Blue (type 1) copper" evidence="4">
    <location>
        <begin position="23"/>
        <end position="56"/>
    </location>
</feature>
<proteinExistence type="predicted"/>
<dbReference type="InterPro" id="IPR008972">
    <property type="entry name" value="Cupredoxin"/>
</dbReference>
<dbReference type="SUPFAM" id="SSF49503">
    <property type="entry name" value="Cupredoxins"/>
    <property type="match status" value="1"/>
</dbReference>
<dbReference type="RefSeq" id="WP_270023784.1">
    <property type="nucleotide sequence ID" value="NZ_JAPDDP010000005.1"/>
</dbReference>